<dbReference type="RefSeq" id="WP_344805128.1">
    <property type="nucleotide sequence ID" value="NZ_BAABAB010000017.1"/>
</dbReference>
<accession>A0ABP7A1J2</accession>
<reference evidence="5" key="1">
    <citation type="journal article" date="2019" name="Int. J. Syst. Evol. Microbiol.">
        <title>The Global Catalogue of Microorganisms (GCM) 10K type strain sequencing project: providing services to taxonomists for standard genome sequencing and annotation.</title>
        <authorList>
            <consortium name="The Broad Institute Genomics Platform"/>
            <consortium name="The Broad Institute Genome Sequencing Center for Infectious Disease"/>
            <person name="Wu L."/>
            <person name="Ma J."/>
        </authorList>
    </citation>
    <scope>NUCLEOTIDE SEQUENCE [LARGE SCALE GENOMIC DNA]</scope>
    <source>
        <strain evidence="5">JCM 16929</strain>
    </source>
</reference>
<feature type="signal peptide" evidence="3">
    <location>
        <begin position="1"/>
        <end position="28"/>
    </location>
</feature>
<evidence type="ECO:0000313" key="4">
    <source>
        <dbReference type="EMBL" id="GAA3622432.1"/>
    </source>
</evidence>
<gene>
    <name evidence="4" type="ORF">GCM10022236_26010</name>
</gene>
<proteinExistence type="predicted"/>
<evidence type="ECO:0000256" key="3">
    <source>
        <dbReference type="SAM" id="SignalP"/>
    </source>
</evidence>
<feature type="chain" id="PRO_5045195413" description="Secreted protein" evidence="3">
    <location>
        <begin position="29"/>
        <end position="734"/>
    </location>
</feature>
<sequence length="734" mass="77556">MRALRAVAASLLGLVLVLGMAWSAPATAGAAEPTAYVAITFTAMTPSLPDRNDPKATVTLQGTVTNTGKSELSNLQAVFWRSFDPIQDSEGMAAALASPADEPLGYRAADYYENIPSESDRTLAPKKSTDFSVTIPMSALKLPSIDAIYLLGIHIRGRLVPNGPDITLGRGRVFAPVVSGEPDNAAQLSTLVVLDSRPSLVRQGVFADDHLATELGPDGRLTALLDAAETPDASFAVDPNLIEELQTMRAGYQVLRPDGQTEAGTGQSAAGRWLADYTRMARTQTGYRLLYGHPDISALVHAGMTSVVDNGETAAKAVTTTSALPLLAMPASGQADQQTVEYLAGLKPAAIVLDDSTTAQTRPLLAGPNGVPLLNTAATSVGGGPGPDPSDTPVQIRQRTLSESWLEAGAAGPADTIGQLRVIRTRAQARSSTSEVTAPWLKREPLSRLLDSTPASWPERYRYPESAAQKELTQTQLGGVGRLVAGYRVLADLLVRPADVELEADAAPARAASTSWRSRPDLWARFVDPQQARLDDVQHAAVTIIATPRVVTSAHRVQFPVTVRNTLPRSIDDPQRNAVQVRLRFTSANSQRLTVTIPADEQRQLQMIPADAGVTTNAQVEAQTNGTVGVTAQAYTMDGTPVGAPVPIEVKATQAGTIGWLIAIAAGIVLVGTSALRIRQVARERSRDGAAAEPPADPSDGTDPTSEPHPAQTVPPPSETDRGDAPRDPESLDV</sequence>
<keyword evidence="2" id="KW-0812">Transmembrane</keyword>
<protein>
    <recommendedName>
        <fullName evidence="6">Secreted protein</fullName>
    </recommendedName>
</protein>
<name>A0ABP7A1J2_9ACTN</name>
<feature type="transmembrane region" description="Helical" evidence="2">
    <location>
        <begin position="658"/>
        <end position="678"/>
    </location>
</feature>
<keyword evidence="3" id="KW-0732">Signal</keyword>
<keyword evidence="2" id="KW-1133">Transmembrane helix</keyword>
<feature type="region of interest" description="Disordered" evidence="1">
    <location>
        <begin position="684"/>
        <end position="734"/>
    </location>
</feature>
<evidence type="ECO:0008006" key="6">
    <source>
        <dbReference type="Google" id="ProtNLM"/>
    </source>
</evidence>
<keyword evidence="2" id="KW-0472">Membrane</keyword>
<feature type="compositionally biased region" description="Basic and acidic residues" evidence="1">
    <location>
        <begin position="719"/>
        <end position="734"/>
    </location>
</feature>
<organism evidence="4 5">
    <name type="scientific">Microlunatus ginsengisoli</name>
    <dbReference type="NCBI Taxonomy" id="363863"/>
    <lineage>
        <taxon>Bacteria</taxon>
        <taxon>Bacillati</taxon>
        <taxon>Actinomycetota</taxon>
        <taxon>Actinomycetes</taxon>
        <taxon>Propionibacteriales</taxon>
        <taxon>Propionibacteriaceae</taxon>
        <taxon>Microlunatus</taxon>
    </lineage>
</organism>
<dbReference type="Proteomes" id="UP001501490">
    <property type="component" value="Unassembled WGS sequence"/>
</dbReference>
<dbReference type="EMBL" id="BAABAB010000017">
    <property type="protein sequence ID" value="GAA3622432.1"/>
    <property type="molecule type" value="Genomic_DNA"/>
</dbReference>
<comment type="caution">
    <text evidence="4">The sequence shown here is derived from an EMBL/GenBank/DDBJ whole genome shotgun (WGS) entry which is preliminary data.</text>
</comment>
<keyword evidence="5" id="KW-1185">Reference proteome</keyword>
<evidence type="ECO:0000313" key="5">
    <source>
        <dbReference type="Proteomes" id="UP001501490"/>
    </source>
</evidence>
<evidence type="ECO:0000256" key="1">
    <source>
        <dbReference type="SAM" id="MobiDB-lite"/>
    </source>
</evidence>
<evidence type="ECO:0000256" key="2">
    <source>
        <dbReference type="SAM" id="Phobius"/>
    </source>
</evidence>